<dbReference type="PROSITE" id="PS51257">
    <property type="entry name" value="PROKAR_LIPOPROTEIN"/>
    <property type="match status" value="1"/>
</dbReference>
<keyword evidence="1" id="KW-0732">Signal</keyword>
<comment type="caution">
    <text evidence="2">The sequence shown here is derived from an EMBL/GenBank/DDBJ whole genome shotgun (WGS) entry which is preliminary data.</text>
</comment>
<dbReference type="Proteomes" id="UP001205740">
    <property type="component" value="Unassembled WGS sequence"/>
</dbReference>
<proteinExistence type="predicted"/>
<reference evidence="2 3" key="1">
    <citation type="submission" date="2022-06" db="EMBL/GenBank/DDBJ databases">
        <title>Genomic Encyclopedia of Archaeal and Bacterial Type Strains, Phase II (KMG-II): from individual species to whole genera.</title>
        <authorList>
            <person name="Goeker M."/>
        </authorList>
    </citation>
    <scope>NUCLEOTIDE SEQUENCE [LARGE SCALE GENOMIC DNA]</scope>
    <source>
        <strain evidence="2 3">DSM 45037</strain>
    </source>
</reference>
<gene>
    <name evidence="2" type="ORF">LX12_000567</name>
</gene>
<organism evidence="2 3">
    <name type="scientific">Williamsia serinedens</name>
    <dbReference type="NCBI Taxonomy" id="391736"/>
    <lineage>
        <taxon>Bacteria</taxon>
        <taxon>Bacillati</taxon>
        <taxon>Actinomycetota</taxon>
        <taxon>Actinomycetes</taxon>
        <taxon>Mycobacteriales</taxon>
        <taxon>Nocardiaceae</taxon>
        <taxon>Williamsia</taxon>
    </lineage>
</organism>
<name>A0ABT1GWP3_9NOCA</name>
<accession>A0ABT1GWP3</accession>
<protein>
    <submittedName>
        <fullName evidence="2">Uncharacterized protein</fullName>
    </submittedName>
</protein>
<sequence>MRRVRRSAIHLTWQAGVILALLVVAGCDGGEDAQFTTPSDIESSPQTVTVPIDHVADVSDPYNLVALSTNIFTGRIDGQSGVKALGSLPETQYRVTTGLNVKGTVPQTVVLNQQGGRFGDRYISFGGDRPLEIGQWYLFFTRYLQRENWYTVIPVHGDKPISEADANNNASALIDAVVRIVG</sequence>
<evidence type="ECO:0000313" key="3">
    <source>
        <dbReference type="Proteomes" id="UP001205740"/>
    </source>
</evidence>
<feature type="signal peptide" evidence="1">
    <location>
        <begin position="1"/>
        <end position="25"/>
    </location>
</feature>
<evidence type="ECO:0000313" key="2">
    <source>
        <dbReference type="EMBL" id="MCP2159403.1"/>
    </source>
</evidence>
<dbReference type="EMBL" id="JAMTCG010000001">
    <property type="protein sequence ID" value="MCP2159403.1"/>
    <property type="molecule type" value="Genomic_DNA"/>
</dbReference>
<feature type="chain" id="PRO_5045956350" evidence="1">
    <location>
        <begin position="26"/>
        <end position="182"/>
    </location>
</feature>
<evidence type="ECO:0000256" key="1">
    <source>
        <dbReference type="SAM" id="SignalP"/>
    </source>
</evidence>
<keyword evidence="3" id="KW-1185">Reference proteome</keyword>